<protein>
    <submittedName>
        <fullName evidence="3">T9SS type A sorting domain-containing protein</fullName>
    </submittedName>
</protein>
<evidence type="ECO:0000259" key="2">
    <source>
        <dbReference type="Pfam" id="PF18962"/>
    </source>
</evidence>
<name>A0AAU8FHE3_9BACT</name>
<evidence type="ECO:0000313" key="3">
    <source>
        <dbReference type="EMBL" id="XCH23367.1"/>
    </source>
</evidence>
<organism evidence="3">
    <name type="scientific">Dyadobacter sp. 676</name>
    <dbReference type="NCBI Taxonomy" id="3088362"/>
    <lineage>
        <taxon>Bacteria</taxon>
        <taxon>Pseudomonadati</taxon>
        <taxon>Bacteroidota</taxon>
        <taxon>Cytophagia</taxon>
        <taxon>Cytophagales</taxon>
        <taxon>Spirosomataceae</taxon>
        <taxon>Dyadobacter</taxon>
    </lineage>
</organism>
<feature type="signal peptide" evidence="1">
    <location>
        <begin position="1"/>
        <end position="20"/>
    </location>
</feature>
<sequence>MKKVFLNFIPLALLAVTARAQLYNSGLMTNDGGLISDWENQWFNAGTGVYNGSNNGIFEHHGPSAQTFVNDGIYNASSGHIDKFLGPLGATGPQEIAGSSSPNFFNLELSNGAGQLINITNTAGVNVRNLATFSNGITTTVRANTGTGALRFQNGASYTGGNTDAQHVNGYVGKIGNDAFTFPVGNGTDSRTLSIAAPSSATAQLTTAYDATNVENAAAFAGPIQSVFRLGSWDWIAASPADDDGLAVTVSIPDLTGYATTTNLRLIGWNGTQWIDLSGAGTASGNTENSSLSGTIPAGIAITQIGIGSTEVPLPVTLVTFNVEKEGQTARLEWATTEETNSDRFEIERSDNGKQWNQVGIVASHGESRIRREYIFVDKRPLSGQNLYRLKMVDKDETSAYSAMRNVTFSEFTAVSPYPNPVSDRFHIKDFQQIKQVVLHNASGVKVFGSQRMTSEGIDVTRLQPGLYTLTIALFDGTISTHKVAVTR</sequence>
<evidence type="ECO:0000256" key="1">
    <source>
        <dbReference type="SAM" id="SignalP"/>
    </source>
</evidence>
<dbReference type="EMBL" id="CP159289">
    <property type="protein sequence ID" value="XCH23367.1"/>
    <property type="molecule type" value="Genomic_DNA"/>
</dbReference>
<reference evidence="3" key="1">
    <citation type="submission" date="2024-06" db="EMBL/GenBank/DDBJ databases">
        <title>Sequencing and assembly of the genome of Dyadobacter sp. strain 676, a symbiont of Cyamopsis tetragonoloba.</title>
        <authorList>
            <person name="Guro P."/>
            <person name="Sazanova A."/>
            <person name="Kuznetsova I."/>
            <person name="Belimov A."/>
            <person name="Safronova V."/>
        </authorList>
    </citation>
    <scope>NUCLEOTIDE SEQUENCE</scope>
    <source>
        <strain evidence="3">676</strain>
    </source>
</reference>
<dbReference type="InterPro" id="IPR026444">
    <property type="entry name" value="Secre_tail"/>
</dbReference>
<dbReference type="AlphaFoldDB" id="A0AAU8FHE3"/>
<dbReference type="NCBIfam" id="TIGR04183">
    <property type="entry name" value="Por_Secre_tail"/>
    <property type="match status" value="1"/>
</dbReference>
<feature type="chain" id="PRO_5043358487" evidence="1">
    <location>
        <begin position="21"/>
        <end position="488"/>
    </location>
</feature>
<proteinExistence type="predicted"/>
<dbReference type="Pfam" id="PF18962">
    <property type="entry name" value="Por_Secre_tail"/>
    <property type="match status" value="1"/>
</dbReference>
<keyword evidence="1" id="KW-0732">Signal</keyword>
<dbReference type="RefSeq" id="WP_353718693.1">
    <property type="nucleotide sequence ID" value="NZ_CP159289.1"/>
</dbReference>
<feature type="domain" description="Secretion system C-terminal sorting" evidence="2">
    <location>
        <begin position="418"/>
        <end position="484"/>
    </location>
</feature>
<gene>
    <name evidence="3" type="ORF">ABV298_24045</name>
</gene>
<accession>A0AAU8FHE3</accession>